<name>A0ACA9K1A8_9GLOM</name>
<comment type="caution">
    <text evidence="1">The sequence shown here is derived from an EMBL/GenBank/DDBJ whole genome shotgun (WGS) entry which is preliminary data.</text>
</comment>
<sequence>NASSLITTTATFNVFYELRDLLIESNCTTDDEFGPPTEFYAISRRNYSYYWHELYPEFPETQLVNSYHSFNSESYFHHLSKHETTDLIIEVGENPNSEKFRAHTEILSNSTPYFECALSPSWAIFENNEIIFKKPNITPQVFHVVLDGKVHWQKHTEKDILDFLVAADELLIDRILDEGQSHLIGQRYEWILYNLNFITFISFKYKSFEKLRNYCIEKICENPRLIFSSNYFLKFDEEFWIKFLNKDNIQMEEFEIWHNLILWGIGQFSITKNQSFFNFSKNELIYLKSILQHCIPLIRFTDFSISQLYTYVWPFRDIIDLKLRKEIRPAIRDSPNLGPCFGREDIYMTDNFKTHGSCSSKSSSFNDIIFAKIFTIIEYEVFQVVYKRSEENRWVSFMNPKYFENDEYVVDAELTYKILPFRIRKYLDKEELVINVKREENILGSKDSCKDNYFNNTEHQNEINCHHSTSSDNSYHGFKNKVKVEIKQKGKMLENRCLGNKETKKEYKIIISERDQVEQENRNEKIEYLALKTWMTQLDEAL</sequence>
<proteinExistence type="predicted"/>
<organism evidence="1 2">
    <name type="scientific">Dentiscutata heterogama</name>
    <dbReference type="NCBI Taxonomy" id="1316150"/>
    <lineage>
        <taxon>Eukaryota</taxon>
        <taxon>Fungi</taxon>
        <taxon>Fungi incertae sedis</taxon>
        <taxon>Mucoromycota</taxon>
        <taxon>Glomeromycotina</taxon>
        <taxon>Glomeromycetes</taxon>
        <taxon>Diversisporales</taxon>
        <taxon>Gigasporaceae</taxon>
        <taxon>Dentiscutata</taxon>
    </lineage>
</organism>
<evidence type="ECO:0000313" key="1">
    <source>
        <dbReference type="EMBL" id="CAG8446367.1"/>
    </source>
</evidence>
<feature type="non-terminal residue" evidence="1">
    <location>
        <position position="1"/>
    </location>
</feature>
<keyword evidence="2" id="KW-1185">Reference proteome</keyword>
<dbReference type="Proteomes" id="UP000789702">
    <property type="component" value="Unassembled WGS sequence"/>
</dbReference>
<reference evidence="1" key="1">
    <citation type="submission" date="2021-06" db="EMBL/GenBank/DDBJ databases">
        <authorList>
            <person name="Kallberg Y."/>
            <person name="Tangrot J."/>
            <person name="Rosling A."/>
        </authorList>
    </citation>
    <scope>NUCLEOTIDE SEQUENCE</scope>
    <source>
        <strain evidence="1">IL203A</strain>
    </source>
</reference>
<evidence type="ECO:0000313" key="2">
    <source>
        <dbReference type="Proteomes" id="UP000789702"/>
    </source>
</evidence>
<protein>
    <submittedName>
        <fullName evidence="1">9610_t:CDS:1</fullName>
    </submittedName>
</protein>
<gene>
    <name evidence="1" type="ORF">DHETER_LOCUS587</name>
</gene>
<accession>A0ACA9K1A8</accession>
<dbReference type="EMBL" id="CAJVPU010000306">
    <property type="protein sequence ID" value="CAG8446367.1"/>
    <property type="molecule type" value="Genomic_DNA"/>
</dbReference>